<accession>A0A6G3MDR2</accession>
<keyword evidence="1" id="KW-0106">Calcium</keyword>
<dbReference type="GO" id="GO:0005886">
    <property type="term" value="C:plasma membrane"/>
    <property type="evidence" value="ECO:0007669"/>
    <property type="project" value="TreeGrafter"/>
</dbReference>
<dbReference type="EMBL" id="GHBP01000067">
    <property type="protein sequence ID" value="NDJ92113.1"/>
    <property type="molecule type" value="Transcribed_RNA"/>
</dbReference>
<dbReference type="PROSITE" id="PS00018">
    <property type="entry name" value="EF_HAND_1"/>
    <property type="match status" value="2"/>
</dbReference>
<feature type="domain" description="EH" evidence="3">
    <location>
        <begin position="14"/>
        <end position="102"/>
    </location>
</feature>
<name>A0A6G3MDR2_HENSL</name>
<dbReference type="InterPro" id="IPR011992">
    <property type="entry name" value="EF-hand-dom_pair"/>
</dbReference>
<dbReference type="SMART" id="SM00054">
    <property type="entry name" value="EFh"/>
    <property type="match status" value="2"/>
</dbReference>
<dbReference type="Gene3D" id="1.10.238.10">
    <property type="entry name" value="EF-hand"/>
    <property type="match status" value="2"/>
</dbReference>
<feature type="region of interest" description="Disordered" evidence="2">
    <location>
        <begin position="661"/>
        <end position="684"/>
    </location>
</feature>
<feature type="compositionally biased region" description="Polar residues" evidence="2">
    <location>
        <begin position="577"/>
        <end position="610"/>
    </location>
</feature>
<sequence length="714" mass="80062">MNDASFIWEISEYRKVIWQQAFNSLNPTSNKISGQNAKIHFLNSQLSTNVLSKIWELSDMDKDGSLTLSEFYCACLLIDSCSKGYALPKQLPLELIGLVRATIDHVAQPVAPNYDILSNFFRDNSVQAPTKSHSCSDLVATTSPTNSLSRHEEYIKFFNSLKSFSEDKISGEMAKSVFTRTGLSLQTLAAVWRNSDQDEDGFLSQNEFISAMSQIDSLLAPAFFNPLKLGSSTQLKQVVDQQTNESRNVEDPNKLITHKLNKTLDMIVKDINSANNVLATLKINEKKLLKQKEKVSIDIASLEANHKHTLNSIDEMNKCFQNLKLNPISHPLMPESNAQNQRCNRQSLLEDPCIVPTLTKSYSQDISHLFEVPQQDTITSKYNSSDKFLNNFNDMHIFVPDKQYKNSDNFLSNNGRKSSNITEGLEENVSMKILISPELNRYGGSYTKPIAIAPPPKNPNKGHRISKRPSTSFSNRSGTSSGSKSIEGESQKSSDKSKIGNNKPQSSNSQKIINLFDPHSNQKQFDNNISIQNDRNIQPNSKLNLFGPFCSISPNHSHAIDNFGDISVKNNKKPNPSFKSINASPFLPPQNNIKNPKSVSSEITQSNADTQTDKSVHNIEQIRERACHTKKPKNILKKLFGVSSKCKTKTTKDIPVYSFTNTSHDKPKVPSRPKNETSFFPVSDNNKGQLQTLITTLQNNKLNNSDKNRDFYTV</sequence>
<feature type="region of interest" description="Disordered" evidence="2">
    <location>
        <begin position="574"/>
        <end position="616"/>
    </location>
</feature>
<dbReference type="GO" id="GO:0006897">
    <property type="term" value="P:endocytosis"/>
    <property type="evidence" value="ECO:0007669"/>
    <property type="project" value="TreeGrafter"/>
</dbReference>
<dbReference type="PANTHER" id="PTHR11216">
    <property type="entry name" value="EH DOMAIN"/>
    <property type="match status" value="1"/>
</dbReference>
<feature type="domain" description="EH" evidence="3">
    <location>
        <begin position="150"/>
        <end position="215"/>
    </location>
</feature>
<evidence type="ECO:0000313" key="5">
    <source>
        <dbReference type="EMBL" id="NDJ92113.1"/>
    </source>
</evidence>
<dbReference type="CDD" id="cd00052">
    <property type="entry name" value="EH"/>
    <property type="match status" value="1"/>
</dbReference>
<feature type="compositionally biased region" description="Low complexity" evidence="2">
    <location>
        <begin position="470"/>
        <end position="485"/>
    </location>
</feature>
<evidence type="ECO:0000256" key="2">
    <source>
        <dbReference type="SAM" id="MobiDB-lite"/>
    </source>
</evidence>
<feature type="domain" description="EF-hand" evidence="4">
    <location>
        <begin position="46"/>
        <end position="81"/>
    </location>
</feature>
<organism evidence="5">
    <name type="scientific">Henneguya salminicola</name>
    <name type="common">Myxosporean</name>
    <dbReference type="NCBI Taxonomy" id="69463"/>
    <lineage>
        <taxon>Eukaryota</taxon>
        <taxon>Metazoa</taxon>
        <taxon>Cnidaria</taxon>
        <taxon>Myxozoa</taxon>
        <taxon>Myxosporea</taxon>
        <taxon>Bivalvulida</taxon>
        <taxon>Platysporina</taxon>
        <taxon>Myxobolidae</taxon>
        <taxon>Henneguya</taxon>
    </lineage>
</organism>
<feature type="region of interest" description="Disordered" evidence="2">
    <location>
        <begin position="450"/>
        <end position="509"/>
    </location>
</feature>
<dbReference type="GO" id="GO:0016197">
    <property type="term" value="P:endosomal transport"/>
    <property type="evidence" value="ECO:0007669"/>
    <property type="project" value="TreeGrafter"/>
</dbReference>
<dbReference type="GO" id="GO:0005737">
    <property type="term" value="C:cytoplasm"/>
    <property type="evidence" value="ECO:0007669"/>
    <property type="project" value="TreeGrafter"/>
</dbReference>
<dbReference type="PANTHER" id="PTHR11216:SF174">
    <property type="entry name" value="GH06923P"/>
    <property type="match status" value="1"/>
</dbReference>
<dbReference type="InterPro" id="IPR018247">
    <property type="entry name" value="EF_Hand_1_Ca_BS"/>
</dbReference>
<protein>
    <submittedName>
        <fullName evidence="5">Epidermal growth factor receptor substrate 15-like 1 (Trinotate prediction)</fullName>
    </submittedName>
</protein>
<reference evidence="5" key="1">
    <citation type="submission" date="2018-11" db="EMBL/GenBank/DDBJ databases">
        <title>Henneguya salminicola genome and transcriptome.</title>
        <authorList>
            <person name="Yahalomi D."/>
            <person name="Atkinson S.D."/>
            <person name="Neuhof M."/>
            <person name="Chang E.S."/>
            <person name="Philippe H."/>
            <person name="Cartwright P."/>
            <person name="Bartholomew J.L."/>
            <person name="Huchon D."/>
        </authorList>
    </citation>
    <scope>NUCLEOTIDE SEQUENCE</scope>
    <source>
        <strain evidence="5">Hz1</strain>
        <tissue evidence="5">Whole</tissue>
    </source>
</reference>
<evidence type="ECO:0000256" key="1">
    <source>
        <dbReference type="ARBA" id="ARBA00022837"/>
    </source>
</evidence>
<dbReference type="SMART" id="SM00027">
    <property type="entry name" value="EH"/>
    <property type="match status" value="2"/>
</dbReference>
<proteinExistence type="predicted"/>
<dbReference type="InterPro" id="IPR000261">
    <property type="entry name" value="EH_dom"/>
</dbReference>
<dbReference type="Pfam" id="PF12763">
    <property type="entry name" value="EH"/>
    <property type="match status" value="2"/>
</dbReference>
<evidence type="ECO:0000259" key="3">
    <source>
        <dbReference type="PROSITE" id="PS50031"/>
    </source>
</evidence>
<dbReference type="PROSITE" id="PS50031">
    <property type="entry name" value="EH"/>
    <property type="match status" value="2"/>
</dbReference>
<feature type="compositionally biased region" description="Basic and acidic residues" evidence="2">
    <location>
        <begin position="486"/>
        <end position="498"/>
    </location>
</feature>
<dbReference type="PROSITE" id="PS50222">
    <property type="entry name" value="EF_HAND_2"/>
    <property type="match status" value="2"/>
</dbReference>
<keyword evidence="5" id="KW-0675">Receptor</keyword>
<dbReference type="AlphaFoldDB" id="A0A6G3MDR2"/>
<dbReference type="SUPFAM" id="SSF47473">
    <property type="entry name" value="EF-hand"/>
    <property type="match status" value="2"/>
</dbReference>
<dbReference type="GO" id="GO:0005509">
    <property type="term" value="F:calcium ion binding"/>
    <property type="evidence" value="ECO:0007669"/>
    <property type="project" value="InterPro"/>
</dbReference>
<evidence type="ECO:0000259" key="4">
    <source>
        <dbReference type="PROSITE" id="PS50222"/>
    </source>
</evidence>
<dbReference type="InterPro" id="IPR002048">
    <property type="entry name" value="EF_hand_dom"/>
</dbReference>
<feature type="compositionally biased region" description="Polar residues" evidence="2">
    <location>
        <begin position="499"/>
        <end position="509"/>
    </location>
</feature>
<feature type="domain" description="EF-hand" evidence="4">
    <location>
        <begin position="183"/>
        <end position="218"/>
    </location>
</feature>